<dbReference type="EMBL" id="CVMT01000011">
    <property type="protein sequence ID" value="CRG92033.1"/>
    <property type="molecule type" value="Genomic_DNA"/>
</dbReference>
<evidence type="ECO:0000256" key="1">
    <source>
        <dbReference type="SAM" id="MobiDB-lite"/>
    </source>
</evidence>
<evidence type="ECO:0000313" key="2">
    <source>
        <dbReference type="EMBL" id="CRG92033.1"/>
    </source>
</evidence>
<proteinExistence type="predicted"/>
<reference evidence="2 3" key="1">
    <citation type="submission" date="2015-04" db="EMBL/GenBank/DDBJ databases">
        <authorList>
            <person name="Syromyatnikov M.Y."/>
            <person name="Popov V.N."/>
        </authorList>
    </citation>
    <scope>NUCLEOTIDE SEQUENCE [LARGE SCALE GENOMIC DNA]</scope>
    <source>
        <strain evidence="2">WF-38-12</strain>
    </source>
</reference>
<feature type="compositionally biased region" description="Polar residues" evidence="1">
    <location>
        <begin position="1"/>
        <end position="16"/>
    </location>
</feature>
<organism evidence="2 3">
    <name type="scientific">Talaromyces islandicus</name>
    <name type="common">Penicillium islandicum</name>
    <dbReference type="NCBI Taxonomy" id="28573"/>
    <lineage>
        <taxon>Eukaryota</taxon>
        <taxon>Fungi</taxon>
        <taxon>Dikarya</taxon>
        <taxon>Ascomycota</taxon>
        <taxon>Pezizomycotina</taxon>
        <taxon>Eurotiomycetes</taxon>
        <taxon>Eurotiomycetidae</taxon>
        <taxon>Eurotiales</taxon>
        <taxon>Trichocomaceae</taxon>
        <taxon>Talaromyces</taxon>
        <taxon>Talaromyces sect. Islandici</taxon>
    </lineage>
</organism>
<accession>A0A0U1M8R1</accession>
<feature type="region of interest" description="Disordered" evidence="1">
    <location>
        <begin position="1"/>
        <end position="64"/>
    </location>
</feature>
<evidence type="ECO:0000313" key="3">
    <source>
        <dbReference type="Proteomes" id="UP000054383"/>
    </source>
</evidence>
<gene>
    <name evidence="2" type="ORF">PISL3812_09088</name>
</gene>
<dbReference type="AlphaFoldDB" id="A0A0U1M8R1"/>
<keyword evidence="3" id="KW-1185">Reference proteome</keyword>
<name>A0A0U1M8R1_TALIS</name>
<dbReference type="Proteomes" id="UP000054383">
    <property type="component" value="Unassembled WGS sequence"/>
</dbReference>
<feature type="compositionally biased region" description="Acidic residues" evidence="1">
    <location>
        <begin position="41"/>
        <end position="51"/>
    </location>
</feature>
<sequence length="102" mass="10964">MSNGNGNVPVTNGDQSSESEDYQRQRSDSMIAEHGSIGGDDRDEADSEPEQTPEPGSPVIDDQDLVGVGSQFDCCCSTLVPANWECVVRAVLCKDNWIESAN</sequence>
<protein>
    <submittedName>
        <fullName evidence="2">Uncharacterized protein</fullName>
    </submittedName>
</protein>